<dbReference type="EMBL" id="FPHE01000128">
    <property type="protein sequence ID" value="SFV63823.1"/>
    <property type="molecule type" value="Genomic_DNA"/>
</dbReference>
<evidence type="ECO:0000313" key="1">
    <source>
        <dbReference type="EMBL" id="SFV63823.1"/>
    </source>
</evidence>
<proteinExistence type="predicted"/>
<sequence>MKKLTIEDKSFNLKDIKQLYPAALVKTGDGDETTEMSLEWIDSESKGRVEIVGYGVFIVISDEEKFSFVYKSREELDDCIGVVAKQINRNS</sequence>
<reference evidence="1" key="1">
    <citation type="submission" date="2016-10" db="EMBL/GenBank/DDBJ databases">
        <authorList>
            <person name="de Groot N.N."/>
        </authorList>
    </citation>
    <scope>NUCLEOTIDE SEQUENCE</scope>
</reference>
<gene>
    <name evidence="1" type="ORF">MNB_SV-12-2049</name>
</gene>
<organism evidence="1">
    <name type="scientific">hydrothermal vent metagenome</name>
    <dbReference type="NCBI Taxonomy" id="652676"/>
    <lineage>
        <taxon>unclassified sequences</taxon>
        <taxon>metagenomes</taxon>
        <taxon>ecological metagenomes</taxon>
    </lineage>
</organism>
<name>A0A1W1CDP1_9ZZZZ</name>
<accession>A0A1W1CDP1</accession>
<dbReference type="AlphaFoldDB" id="A0A1W1CDP1"/>
<protein>
    <submittedName>
        <fullName evidence="1">Phosphomannomutase</fullName>
    </submittedName>
</protein>